<dbReference type="eggNOG" id="COG2020">
    <property type="taxonomic scope" value="Bacteria"/>
</dbReference>
<dbReference type="Gene3D" id="1.20.120.1630">
    <property type="match status" value="1"/>
</dbReference>
<feature type="transmembrane region" description="Helical" evidence="5">
    <location>
        <begin position="95"/>
        <end position="125"/>
    </location>
</feature>
<protein>
    <recommendedName>
        <fullName evidence="8">Isoprenylcysteine carboxyl methyltransferase family protein</fullName>
    </recommendedName>
</protein>
<dbReference type="InterPro" id="IPR007318">
    <property type="entry name" value="Phopholipid_MeTrfase"/>
</dbReference>
<reference evidence="6 7" key="1">
    <citation type="submission" date="2008-10" db="EMBL/GenBank/DDBJ databases">
        <title>Draft genome sequence of Providencia alcalifaciens (DSM 30120).</title>
        <authorList>
            <person name="Sudarsanam P."/>
            <person name="Ley R."/>
            <person name="Guruge J."/>
            <person name="Turnbaugh P.J."/>
            <person name="Mahowald M."/>
            <person name="Liep D."/>
            <person name="Gordon J."/>
        </authorList>
    </citation>
    <scope>NUCLEOTIDE SEQUENCE [LARGE SCALE GENOMIC DNA]</scope>
    <source>
        <strain evidence="6 7">DSM 30120</strain>
    </source>
</reference>
<dbReference type="EMBL" id="ABXW01000051">
    <property type="protein sequence ID" value="EEB45419.1"/>
    <property type="molecule type" value="Genomic_DNA"/>
</dbReference>
<keyword evidence="3 5" id="KW-1133">Transmembrane helix</keyword>
<dbReference type="Proteomes" id="UP000003729">
    <property type="component" value="Unassembled WGS sequence"/>
</dbReference>
<comment type="subcellular location">
    <subcellularLocation>
        <location evidence="1">Endomembrane system</location>
        <topology evidence="1">Multi-pass membrane protein</topology>
    </subcellularLocation>
</comment>
<evidence type="ECO:0000256" key="2">
    <source>
        <dbReference type="ARBA" id="ARBA00022692"/>
    </source>
</evidence>
<organism evidence="6 7">
    <name type="scientific">Providencia alcalifaciens DSM 30120</name>
    <dbReference type="NCBI Taxonomy" id="520999"/>
    <lineage>
        <taxon>Bacteria</taxon>
        <taxon>Pseudomonadati</taxon>
        <taxon>Pseudomonadota</taxon>
        <taxon>Gammaproteobacteria</taxon>
        <taxon>Enterobacterales</taxon>
        <taxon>Morganellaceae</taxon>
        <taxon>Providencia</taxon>
    </lineage>
</organism>
<evidence type="ECO:0000256" key="3">
    <source>
        <dbReference type="ARBA" id="ARBA00022989"/>
    </source>
</evidence>
<keyword evidence="4 5" id="KW-0472">Membrane</keyword>
<evidence type="ECO:0000256" key="1">
    <source>
        <dbReference type="ARBA" id="ARBA00004127"/>
    </source>
</evidence>
<evidence type="ECO:0000256" key="5">
    <source>
        <dbReference type="SAM" id="Phobius"/>
    </source>
</evidence>
<sequence>MNINLGYVMRIFKLPFVNWLVLNGFAAYYLHLKEGFYWSFSGWMGIIGILVALEAFGWIGASLYYFLQQKTSPNPLAPASSLITRGPYRLSRNPLYLAFTSMSLSLALFSHSPYFLVSGLVFWLITDLYTIPEEEKFLSAHFKDEWQSYAQQTRRWL</sequence>
<evidence type="ECO:0000256" key="4">
    <source>
        <dbReference type="ARBA" id="ARBA00023136"/>
    </source>
</evidence>
<feature type="transmembrane region" description="Helical" evidence="5">
    <location>
        <begin position="43"/>
        <end position="67"/>
    </location>
</feature>
<dbReference type="AlphaFoldDB" id="B6XGM2"/>
<comment type="caution">
    <text evidence="6">The sequence shown here is derived from an EMBL/GenBank/DDBJ whole genome shotgun (WGS) entry which is preliminary data.</text>
</comment>
<evidence type="ECO:0000313" key="6">
    <source>
        <dbReference type="EMBL" id="EEB45419.1"/>
    </source>
</evidence>
<proteinExistence type="predicted"/>
<dbReference type="GO" id="GO:0012505">
    <property type="term" value="C:endomembrane system"/>
    <property type="evidence" value="ECO:0007669"/>
    <property type="project" value="UniProtKB-SubCell"/>
</dbReference>
<evidence type="ECO:0000313" key="7">
    <source>
        <dbReference type="Proteomes" id="UP000003729"/>
    </source>
</evidence>
<feature type="transmembrane region" description="Helical" evidence="5">
    <location>
        <begin position="12"/>
        <end position="31"/>
    </location>
</feature>
<evidence type="ECO:0008006" key="8">
    <source>
        <dbReference type="Google" id="ProtNLM"/>
    </source>
</evidence>
<name>B6XGM2_9GAMM</name>
<accession>B6XGM2</accession>
<dbReference type="Pfam" id="PF04191">
    <property type="entry name" value="PEMT"/>
    <property type="match status" value="1"/>
</dbReference>
<reference evidence="6 7" key="2">
    <citation type="submission" date="2008-10" db="EMBL/GenBank/DDBJ databases">
        <authorList>
            <person name="Fulton L."/>
            <person name="Clifton S."/>
            <person name="Fulton B."/>
            <person name="Xu J."/>
            <person name="Minx P."/>
            <person name="Pepin K.H."/>
            <person name="Johnson M."/>
            <person name="Bhonagiri V."/>
            <person name="Nash W.E."/>
            <person name="Mardis E.R."/>
            <person name="Wilson R.K."/>
        </authorList>
    </citation>
    <scope>NUCLEOTIDE SEQUENCE [LARGE SCALE GENOMIC DNA]</scope>
    <source>
        <strain evidence="6 7">DSM 30120</strain>
    </source>
</reference>
<gene>
    <name evidence="6" type="ORF">PROVALCAL_02508</name>
</gene>
<keyword evidence="2 5" id="KW-0812">Transmembrane</keyword>